<dbReference type="OrthoDB" id="9811483at2"/>
<dbReference type="Gene3D" id="3.40.1710.10">
    <property type="entry name" value="abc type-2 transporter like domain"/>
    <property type="match status" value="1"/>
</dbReference>
<dbReference type="NCBIfam" id="TIGR03062">
    <property type="entry name" value="pip_yhgE_Cterm"/>
    <property type="match status" value="1"/>
</dbReference>
<dbReference type="InterPro" id="IPR023908">
    <property type="entry name" value="xxxLxxG_rpt"/>
</dbReference>
<evidence type="ECO:0000313" key="9">
    <source>
        <dbReference type="Proteomes" id="UP000031014"/>
    </source>
</evidence>
<evidence type="ECO:0000256" key="3">
    <source>
        <dbReference type="ARBA" id="ARBA00022989"/>
    </source>
</evidence>
<evidence type="ECO:0000256" key="6">
    <source>
        <dbReference type="SAM" id="Phobius"/>
    </source>
</evidence>
<feature type="transmembrane region" description="Helical" evidence="6">
    <location>
        <begin position="543"/>
        <end position="563"/>
    </location>
</feature>
<evidence type="ECO:0000256" key="2">
    <source>
        <dbReference type="ARBA" id="ARBA00022692"/>
    </source>
</evidence>
<dbReference type="GO" id="GO:0016020">
    <property type="term" value="C:membrane"/>
    <property type="evidence" value="ECO:0007669"/>
    <property type="project" value="UniProtKB-SubCell"/>
</dbReference>
<keyword evidence="4 6" id="KW-0472">Membrane</keyword>
<accession>A0A0A8X510</accession>
<name>A0A0A8X510_MESS1</name>
<feature type="transmembrane region" description="Helical" evidence="6">
    <location>
        <begin position="612"/>
        <end position="636"/>
    </location>
</feature>
<dbReference type="GO" id="GO:0140359">
    <property type="term" value="F:ABC-type transporter activity"/>
    <property type="evidence" value="ECO:0007669"/>
    <property type="project" value="InterPro"/>
</dbReference>
<evidence type="ECO:0000259" key="7">
    <source>
        <dbReference type="Pfam" id="PF12698"/>
    </source>
</evidence>
<feature type="domain" description="ABC-2 type transporter transmembrane" evidence="7">
    <location>
        <begin position="509"/>
        <end position="713"/>
    </location>
</feature>
<dbReference type="InterPro" id="IPR017500">
    <property type="entry name" value="Phage_infect_YhgE_N"/>
</dbReference>
<dbReference type="PANTHER" id="PTHR43077">
    <property type="entry name" value="TRANSPORT PERMEASE YVFS-RELATED"/>
    <property type="match status" value="1"/>
</dbReference>
<reference evidence="8 9" key="1">
    <citation type="submission" date="2013-06" db="EMBL/GenBank/DDBJ databases">
        <title>Whole genome shotgun sequence of Bacillus selenatarsenatis SF-1.</title>
        <authorList>
            <person name="Kuroda M."/>
            <person name="Sei K."/>
            <person name="Yamashita M."/>
            <person name="Ike M."/>
        </authorList>
    </citation>
    <scope>NUCLEOTIDE SEQUENCE [LARGE SCALE GENOMIC DNA]</scope>
    <source>
        <strain evidence="8 9">SF-1</strain>
    </source>
</reference>
<feature type="transmembrane region" description="Helical" evidence="6">
    <location>
        <begin position="583"/>
        <end position="606"/>
    </location>
</feature>
<keyword evidence="3 6" id="KW-1133">Transmembrane helix</keyword>
<dbReference type="Proteomes" id="UP000031014">
    <property type="component" value="Unassembled WGS sequence"/>
</dbReference>
<dbReference type="Pfam" id="PF12698">
    <property type="entry name" value="ABC2_membrane_3"/>
    <property type="match status" value="2"/>
</dbReference>
<organism evidence="8 9">
    <name type="scientific">Mesobacillus selenatarsenatis (strain DSM 18680 / JCM 14380 / FERM P-15431 / SF-1)</name>
    <dbReference type="NCBI Taxonomy" id="1321606"/>
    <lineage>
        <taxon>Bacteria</taxon>
        <taxon>Bacillati</taxon>
        <taxon>Bacillota</taxon>
        <taxon>Bacilli</taxon>
        <taxon>Bacillales</taxon>
        <taxon>Bacillaceae</taxon>
        <taxon>Mesobacillus</taxon>
    </lineage>
</organism>
<comment type="subcellular location">
    <subcellularLocation>
        <location evidence="1">Membrane</location>
        <topology evidence="1">Multi-pass membrane protein</topology>
    </subcellularLocation>
</comment>
<dbReference type="PANTHER" id="PTHR43077:SF5">
    <property type="entry name" value="PHAGE INFECTION PROTEIN"/>
    <property type="match status" value="1"/>
</dbReference>
<evidence type="ECO:0000313" key="8">
    <source>
        <dbReference type="EMBL" id="GAM15060.1"/>
    </source>
</evidence>
<dbReference type="InterPro" id="IPR013525">
    <property type="entry name" value="ABC2_TM"/>
</dbReference>
<comment type="caution">
    <text evidence="8">The sequence shown here is derived from an EMBL/GenBank/DDBJ whole genome shotgun (WGS) entry which is preliminary data.</text>
</comment>
<feature type="transmembrane region" description="Helical" evidence="6">
    <location>
        <begin position="20"/>
        <end position="42"/>
    </location>
</feature>
<dbReference type="NCBIfam" id="TIGR03061">
    <property type="entry name" value="pip_yhgE_Nterm"/>
    <property type="match status" value="1"/>
</dbReference>
<dbReference type="InterPro" id="IPR017501">
    <property type="entry name" value="Phage_infect_YhgE_C"/>
</dbReference>
<feature type="transmembrane region" description="Helical" evidence="6">
    <location>
        <begin position="703"/>
        <end position="723"/>
    </location>
</feature>
<dbReference type="STRING" id="1321606.SAMD00020551_3216"/>
<keyword evidence="9" id="KW-1185">Reference proteome</keyword>
<dbReference type="AlphaFoldDB" id="A0A0A8X510"/>
<dbReference type="InterPro" id="IPR051328">
    <property type="entry name" value="T7SS_ABC-Transporter"/>
</dbReference>
<protein>
    <submittedName>
        <fullName evidence="8">Phage infection protein</fullName>
    </submittedName>
</protein>
<evidence type="ECO:0000256" key="1">
    <source>
        <dbReference type="ARBA" id="ARBA00004141"/>
    </source>
</evidence>
<dbReference type="SUPFAM" id="SSF58104">
    <property type="entry name" value="Methyl-accepting chemotaxis protein (MCP) signaling domain"/>
    <property type="match status" value="1"/>
</dbReference>
<feature type="transmembrane region" description="Helical" evidence="6">
    <location>
        <begin position="643"/>
        <end position="669"/>
    </location>
</feature>
<proteinExistence type="predicted"/>
<dbReference type="NCBIfam" id="TIGR03057">
    <property type="entry name" value="xxxLxxG_by_4"/>
    <property type="match status" value="5"/>
</dbReference>
<keyword evidence="2 6" id="KW-0812">Transmembrane</keyword>
<evidence type="ECO:0000256" key="5">
    <source>
        <dbReference type="SAM" id="MobiDB-lite"/>
    </source>
</evidence>
<evidence type="ECO:0000256" key="4">
    <source>
        <dbReference type="ARBA" id="ARBA00023136"/>
    </source>
</evidence>
<dbReference type="EMBL" id="BASE01000072">
    <property type="protein sequence ID" value="GAM15060.1"/>
    <property type="molecule type" value="Genomic_DNA"/>
</dbReference>
<feature type="compositionally biased region" description="Polar residues" evidence="5">
    <location>
        <begin position="465"/>
        <end position="478"/>
    </location>
</feature>
<feature type="domain" description="ABC-2 type transporter transmembrane" evidence="7">
    <location>
        <begin position="23"/>
        <end position="139"/>
    </location>
</feature>
<feature type="region of interest" description="Disordered" evidence="5">
    <location>
        <begin position="465"/>
        <end position="491"/>
    </location>
</feature>
<gene>
    <name evidence="8" type="ORF">SAMD00020551_3216</name>
</gene>
<dbReference type="RefSeq" id="WP_041966745.1">
    <property type="nucleotide sequence ID" value="NZ_BASE01000072.1"/>
</dbReference>
<sequence length="733" mass="78018">MKNKLFIQELLAVFRNKKLLIPIIAVLFIPVLYSGMFLWAFWDPYEHLSDLPVAVANEDSGTTVDGEKLQLGDDLVEKLKKSKDFDFQFVSENEGKKGLEQQEYYMMIKIPEDFSENATTLLEEHPEKLELVYMPNESFNFLSAQIGETAAERIKASVSEKLSETYAETMFNKIGDLAGGLGKASEGAAELNNGAGKLKDGSQELYKNLSVLAGKSIEFNQGMNSANSGVKELANGANTLASGLGQLDDGHTKLEAASGDLLVGQKDLLAGASKVKAGLEEANSKIPAIVQGTTKIEQGSEQLAQNLSNWKTGADQTAGGATKLHAGIRELQKQMEAMAPLLAAYPDKQQELAHALEELEAGSATLEQGTVALSESAGALAGGAKTLTGKLGELNAGQSQLQQGIAELAAGSAQLESGAGKLSAGQEQFNSSMALFGTKLGDAKAGSVELSKGSSKLVGGMDQLASGSSAMSDGTDQLASGAEKLSEGNKKVADGTSELAEKLKGGAKEAQVNPDDQTYKMFAAPVKLENEKINKVPNYGTGFAPYFLSLGLFVGALLLSIVFPLREPAAVPRNGLNWFLSKFGILAGIGIIQALVADAIVLGGLGLHVESIPLFMIFSIVTSLTFIALIQFLVTLLGDPGRFVAIIILILQLTTSAGTFPLELIPGFLQKFNLYLPMTYSVHGFKAVISSGDFDFMWQNTGILAAYIGLLSIGTAVYFHWVFKRRFAVLVQE</sequence>